<feature type="transmembrane region" description="Helical" evidence="2">
    <location>
        <begin position="131"/>
        <end position="152"/>
    </location>
</feature>
<comment type="caution">
    <text evidence="3">The sequence shown here is derived from an EMBL/GenBank/DDBJ whole genome shotgun (WGS) entry which is preliminary data.</text>
</comment>
<keyword evidence="2" id="KW-0472">Membrane</keyword>
<reference evidence="3 4" key="1">
    <citation type="journal article" date="2017" name="G3 (Bethesda)">
        <title>First Draft Genome Sequence of the Pathogenic Fungus Lomentospora prolificans (Formerly Scedosporium prolificans).</title>
        <authorList>
            <person name="Luo R."/>
            <person name="Zimin A."/>
            <person name="Workman R."/>
            <person name="Fan Y."/>
            <person name="Pertea G."/>
            <person name="Grossman N."/>
            <person name="Wear M.P."/>
            <person name="Jia B."/>
            <person name="Miller H."/>
            <person name="Casadevall A."/>
            <person name="Timp W."/>
            <person name="Zhang S.X."/>
            <person name="Salzberg S.L."/>
        </authorList>
    </citation>
    <scope>NUCLEOTIDE SEQUENCE [LARGE SCALE GENOMIC DNA]</scope>
    <source>
        <strain evidence="3 4">JHH-5317</strain>
    </source>
</reference>
<dbReference type="VEuPathDB" id="FungiDB:jhhlp_005731"/>
<evidence type="ECO:0000313" key="4">
    <source>
        <dbReference type="Proteomes" id="UP000233524"/>
    </source>
</evidence>
<name>A0A2N3N3W9_9PEZI</name>
<keyword evidence="2" id="KW-0812">Transmembrane</keyword>
<sequence>MGRHRAHARFDRAQWRLRFLVPLWVLQLLLSIAVLALFATTLQATLRSWKDGKEHEEGFPLLIVVWKSSNLALGVVAPSLVIFEIFRFVQETLTPRTVLTTQFITFGFAVAALVLGVIVHVQGRLAPKDTIIGLVLSSIAIASSLTPALYALRSHRRLAAYDELTYPTNTKPYGFFADPESQQQLDRSSRASIISTLSGETIPSARRLSSASSLLSLRRLSGSAAISPMTPPTVTRTVSVTSVPIGASRPDPVPLQNLSRSHSVYNHERDTQFDDYVNAKRNSQLSFRDHIDHAFGADMGWNVGASPSTLADQLNRKGSVVNSGTLESGNVIVARVPSSSAHSLGAVPEEAEGEMRSDTKKEEEEERVREGLLDVDKYGREVSP</sequence>
<dbReference type="OrthoDB" id="5211263at2759"/>
<evidence type="ECO:0000313" key="3">
    <source>
        <dbReference type="EMBL" id="PKS07131.1"/>
    </source>
</evidence>
<protein>
    <submittedName>
        <fullName evidence="3">Uncharacterized protein</fullName>
    </submittedName>
</protein>
<evidence type="ECO:0000256" key="2">
    <source>
        <dbReference type="SAM" id="Phobius"/>
    </source>
</evidence>
<keyword evidence="4" id="KW-1185">Reference proteome</keyword>
<proteinExistence type="predicted"/>
<feature type="transmembrane region" description="Helical" evidence="2">
    <location>
        <begin position="20"/>
        <end position="39"/>
    </location>
</feature>
<feature type="region of interest" description="Disordered" evidence="1">
    <location>
        <begin position="339"/>
        <end position="384"/>
    </location>
</feature>
<gene>
    <name evidence="3" type="ORF">jhhlp_005731</name>
</gene>
<feature type="compositionally biased region" description="Basic and acidic residues" evidence="1">
    <location>
        <begin position="353"/>
        <end position="384"/>
    </location>
</feature>
<dbReference type="AlphaFoldDB" id="A0A2N3N3W9"/>
<feature type="transmembrane region" description="Helical" evidence="2">
    <location>
        <begin position="98"/>
        <end position="119"/>
    </location>
</feature>
<feature type="transmembrane region" description="Helical" evidence="2">
    <location>
        <begin position="59"/>
        <end position="86"/>
    </location>
</feature>
<dbReference type="InParanoid" id="A0A2N3N3W9"/>
<dbReference type="EMBL" id="NLAX01000701">
    <property type="protein sequence ID" value="PKS07131.1"/>
    <property type="molecule type" value="Genomic_DNA"/>
</dbReference>
<keyword evidence="2" id="KW-1133">Transmembrane helix</keyword>
<accession>A0A2N3N3W9</accession>
<organism evidence="3 4">
    <name type="scientific">Lomentospora prolificans</name>
    <dbReference type="NCBI Taxonomy" id="41688"/>
    <lineage>
        <taxon>Eukaryota</taxon>
        <taxon>Fungi</taxon>
        <taxon>Dikarya</taxon>
        <taxon>Ascomycota</taxon>
        <taxon>Pezizomycotina</taxon>
        <taxon>Sordariomycetes</taxon>
        <taxon>Hypocreomycetidae</taxon>
        <taxon>Microascales</taxon>
        <taxon>Microascaceae</taxon>
        <taxon>Lomentospora</taxon>
    </lineage>
</organism>
<dbReference type="Proteomes" id="UP000233524">
    <property type="component" value="Unassembled WGS sequence"/>
</dbReference>
<evidence type="ECO:0000256" key="1">
    <source>
        <dbReference type="SAM" id="MobiDB-lite"/>
    </source>
</evidence>